<dbReference type="Proteomes" id="UP000276133">
    <property type="component" value="Unassembled WGS sequence"/>
</dbReference>
<keyword evidence="2" id="KW-1185">Reference proteome</keyword>
<protein>
    <submittedName>
        <fullName evidence="1">Uncharacterized protein</fullName>
    </submittedName>
</protein>
<organism evidence="1 2">
    <name type="scientific">Brachionus plicatilis</name>
    <name type="common">Marine rotifer</name>
    <name type="synonym">Brachionus muelleri</name>
    <dbReference type="NCBI Taxonomy" id="10195"/>
    <lineage>
        <taxon>Eukaryota</taxon>
        <taxon>Metazoa</taxon>
        <taxon>Spiralia</taxon>
        <taxon>Gnathifera</taxon>
        <taxon>Rotifera</taxon>
        <taxon>Eurotatoria</taxon>
        <taxon>Monogononta</taxon>
        <taxon>Pseudotrocha</taxon>
        <taxon>Ploima</taxon>
        <taxon>Brachionidae</taxon>
        <taxon>Brachionus</taxon>
    </lineage>
</organism>
<proteinExistence type="predicted"/>
<dbReference type="OrthoDB" id="10447256at2759"/>
<comment type="caution">
    <text evidence="1">The sequence shown here is derived from an EMBL/GenBank/DDBJ whole genome shotgun (WGS) entry which is preliminary data.</text>
</comment>
<evidence type="ECO:0000313" key="1">
    <source>
        <dbReference type="EMBL" id="RNA05892.1"/>
    </source>
</evidence>
<gene>
    <name evidence="1" type="ORF">BpHYR1_038099</name>
</gene>
<sequence length="385" mass="45774">MSDLKDIYKFLFDYFKIYKESNGPSVSYWKLGDLKNAIKWSEGVEEFYSKLKFKKFLKKLLKDIMLILEHWKIDEKNCELLLKDASQNLRQTLISNKNLTDELKAFLLDSLISQENQKVKEKQYVSFETIENELNSEIDKICLKLFLSKNDFFLIDVLLDYSINQQMNLEFIIQIFARLREFCSETYKSCYLRLLNKKFYKLLMIEPVEGLLDIDSKDLIQAYFCYLIFVFTEILDKFKLENKDLNDPENSQSDNYNLEKLVSHFEKTIKVSKNSRFVKHNKKKLKFLSMVAFIYINDIPKRNETNNEYSLLFADDLVTFFIYNKNGNLENKINKYLNELEQWLIKWKMKISVEKSCSILSNKKWGLNQNTLGNLNKSLVGSILD</sequence>
<accession>A0A3M7Q3W9</accession>
<dbReference type="AlphaFoldDB" id="A0A3M7Q3W9"/>
<name>A0A3M7Q3W9_BRAPC</name>
<reference evidence="1 2" key="1">
    <citation type="journal article" date="2018" name="Sci. Rep.">
        <title>Genomic signatures of local adaptation to the degree of environmental predictability in rotifers.</title>
        <authorList>
            <person name="Franch-Gras L."/>
            <person name="Hahn C."/>
            <person name="Garcia-Roger E.M."/>
            <person name="Carmona M.J."/>
            <person name="Serra M."/>
            <person name="Gomez A."/>
        </authorList>
    </citation>
    <scope>NUCLEOTIDE SEQUENCE [LARGE SCALE GENOMIC DNA]</scope>
    <source>
        <strain evidence="1">HYR1</strain>
    </source>
</reference>
<evidence type="ECO:0000313" key="2">
    <source>
        <dbReference type="Proteomes" id="UP000276133"/>
    </source>
</evidence>
<dbReference type="EMBL" id="REGN01007563">
    <property type="protein sequence ID" value="RNA05892.1"/>
    <property type="molecule type" value="Genomic_DNA"/>
</dbReference>